<evidence type="ECO:0000313" key="2">
    <source>
        <dbReference type="Proteomes" id="UP000293296"/>
    </source>
</evidence>
<proteinExistence type="predicted"/>
<name>A0A4P6HNM5_9BACT</name>
<dbReference type="KEGG" id="dcb:C3Y92_05675"/>
<reference evidence="1 2" key="1">
    <citation type="submission" date="2018-02" db="EMBL/GenBank/DDBJ databases">
        <title>Genome sequence of Desulfovibrio carbinolicus DSM 3852.</title>
        <authorList>
            <person name="Wilbanks E."/>
            <person name="Skennerton C.T."/>
            <person name="Orphan V.J."/>
        </authorList>
    </citation>
    <scope>NUCLEOTIDE SEQUENCE [LARGE SCALE GENOMIC DNA]</scope>
    <source>
        <strain evidence="1 2">DSM 3852</strain>
    </source>
</reference>
<dbReference type="AlphaFoldDB" id="A0A4P6HNM5"/>
<dbReference type="OrthoDB" id="5460415at2"/>
<organism evidence="1 2">
    <name type="scientific">Solidesulfovibrio carbinolicus</name>
    <dbReference type="NCBI Taxonomy" id="296842"/>
    <lineage>
        <taxon>Bacteria</taxon>
        <taxon>Pseudomonadati</taxon>
        <taxon>Thermodesulfobacteriota</taxon>
        <taxon>Desulfovibrionia</taxon>
        <taxon>Desulfovibrionales</taxon>
        <taxon>Desulfovibrionaceae</taxon>
        <taxon>Solidesulfovibrio</taxon>
    </lineage>
</organism>
<keyword evidence="2" id="KW-1185">Reference proteome</keyword>
<sequence>MNLERAAMVGQKTEKELTAKGLAIKASGLRDSLRLSLLLTTPVEELNDERIASQALELAETVIGLRAVRAEIVAINKHLGS</sequence>
<accession>A0A4P6HNM5</accession>
<protein>
    <submittedName>
        <fullName evidence="1">Uncharacterized protein</fullName>
    </submittedName>
</protein>
<dbReference type="Proteomes" id="UP000293296">
    <property type="component" value="Chromosome"/>
</dbReference>
<gene>
    <name evidence="1" type="ORF">C3Y92_05675</name>
</gene>
<dbReference type="RefSeq" id="WP_129350465.1">
    <property type="nucleotide sequence ID" value="NZ_CP026538.1"/>
</dbReference>
<dbReference type="EMBL" id="CP026538">
    <property type="protein sequence ID" value="QAZ66758.1"/>
    <property type="molecule type" value="Genomic_DNA"/>
</dbReference>
<evidence type="ECO:0000313" key="1">
    <source>
        <dbReference type="EMBL" id="QAZ66758.1"/>
    </source>
</evidence>